<dbReference type="SUPFAM" id="SSF50800">
    <property type="entry name" value="PK beta-barrel domain-like"/>
    <property type="match status" value="1"/>
</dbReference>
<evidence type="ECO:0000256" key="1">
    <source>
        <dbReference type="SAM" id="SignalP"/>
    </source>
</evidence>
<keyword evidence="4" id="KW-1185">Reference proteome</keyword>
<dbReference type="RefSeq" id="XP_028481073.1">
    <property type="nucleotide sequence ID" value="XM_028632092.1"/>
</dbReference>
<dbReference type="PROSITE" id="PS51340">
    <property type="entry name" value="MOSC"/>
    <property type="match status" value="1"/>
</dbReference>
<gene>
    <name evidence="3" type="ORF">C8Q69DRAFT_489056</name>
</gene>
<dbReference type="GO" id="GO:0003824">
    <property type="term" value="F:catalytic activity"/>
    <property type="evidence" value="ECO:0007669"/>
    <property type="project" value="InterPro"/>
</dbReference>
<feature type="chain" id="PRO_5019221081" evidence="1">
    <location>
        <begin position="20"/>
        <end position="451"/>
    </location>
</feature>
<dbReference type="GeneID" id="39601369"/>
<dbReference type="PANTHER" id="PTHR14237">
    <property type="entry name" value="MOLYBDOPTERIN COFACTOR SULFURASE MOSC"/>
    <property type="match status" value="1"/>
</dbReference>
<comment type="caution">
    <text evidence="3">The sequence shown here is derived from an EMBL/GenBank/DDBJ whole genome shotgun (WGS) entry which is preliminary data.</text>
</comment>
<dbReference type="Pfam" id="PF03476">
    <property type="entry name" value="MOSC_N"/>
    <property type="match status" value="1"/>
</dbReference>
<dbReference type="VEuPathDB" id="FungiDB:C8Q69DRAFT_489056"/>
<protein>
    <submittedName>
        <fullName evidence="3">MOSC domain protein</fullName>
    </submittedName>
</protein>
<reference evidence="3 4" key="1">
    <citation type="journal article" date="2018" name="Front. Microbiol.">
        <title>Genomic and genetic insights into a cosmopolitan fungus, Paecilomyces variotii (Eurotiales).</title>
        <authorList>
            <person name="Urquhart A.S."/>
            <person name="Mondo S.J."/>
            <person name="Makela M.R."/>
            <person name="Hane J.K."/>
            <person name="Wiebenga A."/>
            <person name="He G."/>
            <person name="Mihaltcheva S."/>
            <person name="Pangilinan J."/>
            <person name="Lipzen A."/>
            <person name="Barry K."/>
            <person name="de Vries R.P."/>
            <person name="Grigoriev I.V."/>
            <person name="Idnurm A."/>
        </authorList>
    </citation>
    <scope>NUCLEOTIDE SEQUENCE [LARGE SCALE GENOMIC DNA]</scope>
    <source>
        <strain evidence="3 4">CBS 101075</strain>
    </source>
</reference>
<dbReference type="Proteomes" id="UP000283841">
    <property type="component" value="Unassembled WGS sequence"/>
</dbReference>
<evidence type="ECO:0000259" key="2">
    <source>
        <dbReference type="PROSITE" id="PS51340"/>
    </source>
</evidence>
<evidence type="ECO:0000313" key="3">
    <source>
        <dbReference type="EMBL" id="RWQ91428.1"/>
    </source>
</evidence>
<organism evidence="3 4">
    <name type="scientific">Byssochlamys spectabilis</name>
    <name type="common">Paecilomyces variotii</name>
    <dbReference type="NCBI Taxonomy" id="264951"/>
    <lineage>
        <taxon>Eukaryota</taxon>
        <taxon>Fungi</taxon>
        <taxon>Dikarya</taxon>
        <taxon>Ascomycota</taxon>
        <taxon>Pezizomycotina</taxon>
        <taxon>Eurotiomycetes</taxon>
        <taxon>Eurotiomycetidae</taxon>
        <taxon>Eurotiales</taxon>
        <taxon>Thermoascaceae</taxon>
        <taxon>Paecilomyces</taxon>
    </lineage>
</organism>
<dbReference type="GO" id="GO:0030170">
    <property type="term" value="F:pyridoxal phosphate binding"/>
    <property type="evidence" value="ECO:0007669"/>
    <property type="project" value="InterPro"/>
</dbReference>
<dbReference type="AlphaFoldDB" id="A0A443HHX6"/>
<dbReference type="InterPro" id="IPR011037">
    <property type="entry name" value="Pyrv_Knase-like_insert_dom_sf"/>
</dbReference>
<dbReference type="STRING" id="264951.A0A443HHX6"/>
<evidence type="ECO:0000313" key="4">
    <source>
        <dbReference type="Proteomes" id="UP000283841"/>
    </source>
</evidence>
<name>A0A443HHX6_BYSSP</name>
<dbReference type="InterPro" id="IPR005302">
    <property type="entry name" value="MoCF_Sase_C"/>
</dbReference>
<keyword evidence="1" id="KW-0732">Signal</keyword>
<accession>A0A443HHX6</accession>
<dbReference type="GO" id="GO:0030151">
    <property type="term" value="F:molybdenum ion binding"/>
    <property type="evidence" value="ECO:0007669"/>
    <property type="project" value="InterPro"/>
</dbReference>
<dbReference type="EMBL" id="RCNU01000020">
    <property type="protein sequence ID" value="RWQ91428.1"/>
    <property type="molecule type" value="Genomic_DNA"/>
</dbReference>
<dbReference type="InterPro" id="IPR005303">
    <property type="entry name" value="MOCOS_middle"/>
</dbReference>
<sequence>MSNSILYILCAAPIFLVLRWKLSQNTPKGCRRLGLDPKESNIFDEYDPRYTRPACDQVKGNSIPSKYRIKALFAYPIKSCAGVELSVADVVPTGLTYDRQFCFAEYLTPKNVPLGASEEEKAPRWEFKTMRDGRFSRLALIRPEIWVPDPAARNYHPDLDEVKSGGVLVVHYPRTSSNPFWSGIIKLAVALRLCSSECSFRVPFNPPAERIDNYPLLPVRLWKDFPMGFNYGHHLPASLRSFLSPDNTFPPLSLFRVSPAHSREIFRNAPRKEHLGFQPRTGFADAYPLHLLNIASVRDVAARCATAIPHLSVRRFRANIIIEGPPAYAEDSWKRILVGGNSPNGTIINGEWGHEKQRRQESVEIHAACRTIRCRLPNVDPDTGIRHPSEPDKTLKSFRCIDPGDRTNACLGMQLVPSKEEFTLHVNDSITVLEEGEHFYIKMLKPTDPPV</sequence>
<feature type="domain" description="MOSC" evidence="2">
    <location>
        <begin position="263"/>
        <end position="433"/>
    </location>
</feature>
<proteinExistence type="predicted"/>
<dbReference type="Pfam" id="PF03473">
    <property type="entry name" value="MOSC"/>
    <property type="match status" value="1"/>
</dbReference>
<feature type="signal peptide" evidence="1">
    <location>
        <begin position="1"/>
        <end position="19"/>
    </location>
</feature>
<dbReference type="PANTHER" id="PTHR14237:SF23">
    <property type="entry name" value="MOSC DOMAIN PROTEIN (AFU_ORTHOLOGUE AFUA_7G05900)"/>
    <property type="match status" value="1"/>
</dbReference>